<proteinExistence type="predicted"/>
<keyword evidence="2" id="KW-1185">Reference proteome</keyword>
<sequence length="335" mass="36246">MCGAHAQIASAAELSIGLRLPGTTRRDVRDALWVDRTLVKTRGPRGTVHLLPAADLPMWLGALARLPVDPGLLSPAQTDEVVAAIADALATAELTSEELTAEVVARTGPWAGERVMDAFQDKWPRWMQALGVAAFRGALCHAPNKGRKTAYTSPARWLPGVAPAPDGAERLVEAYLRSYGPARPEDFARWFGAPRRWVDGVFARADVERCGDGFVVRGDDVFPADPPRGVWLLPYFDAFAVGCHPRAELFPGRAATRALARGQAGNYPVVLVDGVVAGVWHLRRSGRRVVVTVEVWDALSARRRRKLADRVDRVGEIVEGSAELVLAPVTVGPHA</sequence>
<keyword evidence="1" id="KW-0238">DNA-binding</keyword>
<dbReference type="Pfam" id="PF06224">
    <property type="entry name" value="AlkZ-like"/>
    <property type="match status" value="1"/>
</dbReference>
<dbReference type="EMBL" id="BAAABU010000003">
    <property type="protein sequence ID" value="GAA0222226.1"/>
    <property type="molecule type" value="Genomic_DNA"/>
</dbReference>
<dbReference type="PANTHER" id="PTHR38479">
    <property type="entry name" value="LMO0824 PROTEIN"/>
    <property type="match status" value="1"/>
</dbReference>
<evidence type="ECO:0000313" key="2">
    <source>
        <dbReference type="Proteomes" id="UP001500416"/>
    </source>
</evidence>
<dbReference type="Proteomes" id="UP001500416">
    <property type="component" value="Unassembled WGS sequence"/>
</dbReference>
<dbReference type="PANTHER" id="PTHR38479:SF2">
    <property type="entry name" value="WINGED HELIX DNA-BINDING DOMAIN-CONTAINING PROTEIN"/>
    <property type="match status" value="1"/>
</dbReference>
<dbReference type="GO" id="GO:0003677">
    <property type="term" value="F:DNA binding"/>
    <property type="evidence" value="ECO:0007669"/>
    <property type="project" value="UniProtKB-KW"/>
</dbReference>
<accession>A0ABN0TI50</accession>
<evidence type="ECO:0000313" key="1">
    <source>
        <dbReference type="EMBL" id="GAA0222226.1"/>
    </source>
</evidence>
<dbReference type="InterPro" id="IPR009351">
    <property type="entry name" value="AlkZ-like"/>
</dbReference>
<comment type="caution">
    <text evidence="1">The sequence shown here is derived from an EMBL/GenBank/DDBJ whole genome shotgun (WGS) entry which is preliminary data.</text>
</comment>
<organism evidence="1 2">
    <name type="scientific">Saccharothrix mutabilis subsp. mutabilis</name>
    <dbReference type="NCBI Taxonomy" id="66855"/>
    <lineage>
        <taxon>Bacteria</taxon>
        <taxon>Bacillati</taxon>
        <taxon>Actinomycetota</taxon>
        <taxon>Actinomycetes</taxon>
        <taxon>Pseudonocardiales</taxon>
        <taxon>Pseudonocardiaceae</taxon>
        <taxon>Saccharothrix</taxon>
    </lineage>
</organism>
<protein>
    <submittedName>
        <fullName evidence="1">Winged helix DNA-binding domain-containing protein</fullName>
    </submittedName>
</protein>
<reference evidence="1 2" key="1">
    <citation type="journal article" date="2019" name="Int. J. Syst. Evol. Microbiol.">
        <title>The Global Catalogue of Microorganisms (GCM) 10K type strain sequencing project: providing services to taxonomists for standard genome sequencing and annotation.</title>
        <authorList>
            <consortium name="The Broad Institute Genomics Platform"/>
            <consortium name="The Broad Institute Genome Sequencing Center for Infectious Disease"/>
            <person name="Wu L."/>
            <person name="Ma J."/>
        </authorList>
    </citation>
    <scope>NUCLEOTIDE SEQUENCE [LARGE SCALE GENOMIC DNA]</scope>
    <source>
        <strain evidence="1 2">JCM 3380</strain>
    </source>
</reference>
<gene>
    <name evidence="1" type="ORF">GCM10010492_20490</name>
</gene>
<name>A0ABN0TI50_9PSEU</name>